<dbReference type="InterPro" id="IPR036986">
    <property type="entry name" value="S4_RNA-bd_sf"/>
</dbReference>
<keyword evidence="2" id="KW-0694">RNA-binding</keyword>
<evidence type="ECO:0000256" key="4">
    <source>
        <dbReference type="SAM" id="MobiDB-lite"/>
    </source>
</evidence>
<dbReference type="GO" id="GO:0043023">
    <property type="term" value="F:ribosomal large subunit binding"/>
    <property type="evidence" value="ECO:0007669"/>
    <property type="project" value="InterPro"/>
</dbReference>
<sequence>MNEPEKIRVDKWLFAVRLFKTRSQAADACRNGKVKLNDAPAKAAKHTRMGDTICVRQGPMTRTLKVIGLTERRVGAKLVPDFAEDETPEAEWEKLRLAKRDNGDNRNNSKGRPSKRERRLIDQFTNLGQA</sequence>
<dbReference type="SMART" id="SM00363">
    <property type="entry name" value="S4"/>
    <property type="match status" value="1"/>
</dbReference>
<keyword evidence="3" id="KW-0238">DNA-binding</keyword>
<feature type="region of interest" description="Disordered" evidence="4">
    <location>
        <begin position="96"/>
        <end position="130"/>
    </location>
</feature>
<evidence type="ECO:0000256" key="1">
    <source>
        <dbReference type="ARBA" id="ARBA00008396"/>
    </source>
</evidence>
<dbReference type="GO" id="GO:0003727">
    <property type="term" value="F:single-stranded RNA binding"/>
    <property type="evidence" value="ECO:0007669"/>
    <property type="project" value="InterPro"/>
</dbReference>
<dbReference type="PIRSF" id="PIRSF016821">
    <property type="entry name" value="HSP15"/>
    <property type="match status" value="1"/>
</dbReference>
<dbReference type="PROSITE" id="PS50889">
    <property type="entry name" value="S4"/>
    <property type="match status" value="1"/>
</dbReference>
<organism evidence="6">
    <name type="scientific">marine metagenome</name>
    <dbReference type="NCBI Taxonomy" id="408172"/>
    <lineage>
        <taxon>unclassified sequences</taxon>
        <taxon>metagenomes</taxon>
        <taxon>ecological metagenomes</taxon>
    </lineage>
</organism>
<name>A0A382A5Y0_9ZZZZ</name>
<dbReference type="AlphaFoldDB" id="A0A382A5Y0"/>
<reference evidence="6" key="1">
    <citation type="submission" date="2018-05" db="EMBL/GenBank/DDBJ databases">
        <authorList>
            <person name="Lanie J.A."/>
            <person name="Ng W.-L."/>
            <person name="Kazmierczak K.M."/>
            <person name="Andrzejewski T.M."/>
            <person name="Davidsen T.M."/>
            <person name="Wayne K.J."/>
            <person name="Tettelin H."/>
            <person name="Glass J.I."/>
            <person name="Rusch D."/>
            <person name="Podicherti R."/>
            <person name="Tsui H.-C.T."/>
            <person name="Winkler M.E."/>
        </authorList>
    </citation>
    <scope>NUCLEOTIDE SEQUENCE</scope>
</reference>
<gene>
    <name evidence="6" type="ORF">METZ01_LOCUS149802</name>
</gene>
<dbReference type="CDD" id="cd00165">
    <property type="entry name" value="S4"/>
    <property type="match status" value="1"/>
</dbReference>
<dbReference type="InterPro" id="IPR002942">
    <property type="entry name" value="S4_RNA-bd"/>
</dbReference>
<dbReference type="InterPro" id="IPR025708">
    <property type="entry name" value="HSP15"/>
</dbReference>
<proteinExistence type="inferred from homology"/>
<dbReference type="Gene3D" id="3.10.290.10">
    <property type="entry name" value="RNA-binding S4 domain"/>
    <property type="match status" value="1"/>
</dbReference>
<evidence type="ECO:0000313" key="6">
    <source>
        <dbReference type="EMBL" id="SVA96948.1"/>
    </source>
</evidence>
<comment type="similarity">
    <text evidence="1">Belongs to the HSP15 family.</text>
</comment>
<feature type="domain" description="RNA-binding S4" evidence="5">
    <location>
        <begin position="7"/>
        <end position="68"/>
    </location>
</feature>
<dbReference type="Pfam" id="PF01479">
    <property type="entry name" value="S4"/>
    <property type="match status" value="1"/>
</dbReference>
<accession>A0A382A5Y0</accession>
<dbReference type="GO" id="GO:0003677">
    <property type="term" value="F:DNA binding"/>
    <property type="evidence" value="ECO:0007669"/>
    <property type="project" value="UniProtKB-KW"/>
</dbReference>
<dbReference type="EMBL" id="UINC01024048">
    <property type="protein sequence ID" value="SVA96948.1"/>
    <property type="molecule type" value="Genomic_DNA"/>
</dbReference>
<evidence type="ECO:0000256" key="2">
    <source>
        <dbReference type="ARBA" id="ARBA00022884"/>
    </source>
</evidence>
<protein>
    <recommendedName>
        <fullName evidence="5">RNA-binding S4 domain-containing protein</fullName>
    </recommendedName>
</protein>
<dbReference type="GO" id="GO:0034605">
    <property type="term" value="P:cellular response to heat"/>
    <property type="evidence" value="ECO:0007669"/>
    <property type="project" value="InterPro"/>
</dbReference>
<dbReference type="SUPFAM" id="SSF55174">
    <property type="entry name" value="Alpha-L RNA-binding motif"/>
    <property type="match status" value="1"/>
</dbReference>
<evidence type="ECO:0000259" key="5">
    <source>
        <dbReference type="SMART" id="SM00363"/>
    </source>
</evidence>
<evidence type="ECO:0000256" key="3">
    <source>
        <dbReference type="ARBA" id="ARBA00023125"/>
    </source>
</evidence>